<accession>M4E644</accession>
<dbReference type="Proteomes" id="UP000011750">
    <property type="component" value="Chromosome A06"/>
</dbReference>
<dbReference type="EnsemblPlants" id="Bra024248.1">
    <property type="protein sequence ID" value="Bra024248.1-P"/>
    <property type="gene ID" value="Bra024248"/>
</dbReference>
<evidence type="ECO:0000313" key="3">
    <source>
        <dbReference type="Proteomes" id="UP000011750"/>
    </source>
</evidence>
<evidence type="ECO:0000313" key="2">
    <source>
        <dbReference type="EnsemblPlants" id="Bra024248.1-P"/>
    </source>
</evidence>
<dbReference type="AlphaFoldDB" id="M4E644"/>
<reference evidence="2 3" key="2">
    <citation type="journal article" date="2018" name="Hortic Res">
        <title>Improved Brassica rapa reference genome by single-molecule sequencing and chromosome conformation capture technologies.</title>
        <authorList>
            <person name="Zhang L."/>
            <person name="Cai X."/>
            <person name="Wu J."/>
            <person name="Liu M."/>
            <person name="Grob S."/>
            <person name="Cheng F."/>
            <person name="Liang J."/>
            <person name="Cai C."/>
            <person name="Liu Z."/>
            <person name="Liu B."/>
            <person name="Wang F."/>
            <person name="Li S."/>
            <person name="Liu F."/>
            <person name="Li X."/>
            <person name="Cheng L."/>
            <person name="Yang W."/>
            <person name="Li M.H."/>
            <person name="Grossniklaus U."/>
            <person name="Zheng H."/>
            <person name="Wang X."/>
        </authorList>
    </citation>
    <scope>NUCLEOTIDE SEQUENCE [LARGE SCALE GENOMIC DNA]</scope>
    <source>
        <strain evidence="2 3">cv. Chiifu-401-42</strain>
    </source>
</reference>
<dbReference type="InParanoid" id="M4E644"/>
<feature type="compositionally biased region" description="Polar residues" evidence="1">
    <location>
        <begin position="9"/>
        <end position="21"/>
    </location>
</feature>
<dbReference type="STRING" id="51351.M4E644"/>
<dbReference type="Gramene" id="Bra024248.1">
    <property type="protein sequence ID" value="Bra024248.1-P"/>
    <property type="gene ID" value="Bra024248"/>
</dbReference>
<organism evidence="2 3">
    <name type="scientific">Brassica campestris</name>
    <name type="common">Field mustard</name>
    <dbReference type="NCBI Taxonomy" id="3711"/>
    <lineage>
        <taxon>Eukaryota</taxon>
        <taxon>Viridiplantae</taxon>
        <taxon>Streptophyta</taxon>
        <taxon>Embryophyta</taxon>
        <taxon>Tracheophyta</taxon>
        <taxon>Spermatophyta</taxon>
        <taxon>Magnoliopsida</taxon>
        <taxon>eudicotyledons</taxon>
        <taxon>Gunneridae</taxon>
        <taxon>Pentapetalae</taxon>
        <taxon>rosids</taxon>
        <taxon>malvids</taxon>
        <taxon>Brassicales</taxon>
        <taxon>Brassicaceae</taxon>
        <taxon>Brassiceae</taxon>
        <taxon>Brassica</taxon>
    </lineage>
</organism>
<protein>
    <submittedName>
        <fullName evidence="2">Uncharacterized protein</fullName>
    </submittedName>
</protein>
<name>M4E644_BRACM</name>
<reference evidence="2" key="3">
    <citation type="submission" date="2023-03" db="UniProtKB">
        <authorList>
            <consortium name="EnsemblPlants"/>
        </authorList>
    </citation>
    <scope>IDENTIFICATION</scope>
    <source>
        <strain evidence="2">cv. Chiifu-401-42</strain>
    </source>
</reference>
<dbReference type="HOGENOM" id="CLU_2076430_0_0_1"/>
<keyword evidence="3" id="KW-1185">Reference proteome</keyword>
<dbReference type="eggNOG" id="KOG1956">
    <property type="taxonomic scope" value="Eukaryota"/>
</dbReference>
<proteinExistence type="predicted"/>
<reference evidence="2 3" key="1">
    <citation type="journal article" date="2011" name="Nat. Genet.">
        <title>The genome of the mesopolyploid crop species Brassica rapa.</title>
        <authorList>
            <consortium name="Brassica rapa Genome Sequencing Project Consortium"/>
            <person name="Wang X."/>
            <person name="Wang H."/>
            <person name="Wang J."/>
            <person name="Sun R."/>
            <person name="Wu J."/>
            <person name="Liu S."/>
            <person name="Bai Y."/>
            <person name="Mun J.H."/>
            <person name="Bancroft I."/>
            <person name="Cheng F."/>
            <person name="Huang S."/>
            <person name="Li X."/>
            <person name="Hua W."/>
            <person name="Wang J."/>
            <person name="Wang X."/>
            <person name="Freeling M."/>
            <person name="Pires J.C."/>
            <person name="Paterson A.H."/>
            <person name="Chalhoub B."/>
            <person name="Wang B."/>
            <person name="Hayward A."/>
            <person name="Sharpe A.G."/>
            <person name="Park B.S."/>
            <person name="Weisshaar B."/>
            <person name="Liu B."/>
            <person name="Li B."/>
            <person name="Liu B."/>
            <person name="Tong C."/>
            <person name="Song C."/>
            <person name="Duran C."/>
            <person name="Peng C."/>
            <person name="Geng C."/>
            <person name="Koh C."/>
            <person name="Lin C."/>
            <person name="Edwards D."/>
            <person name="Mu D."/>
            <person name="Shen D."/>
            <person name="Soumpourou E."/>
            <person name="Li F."/>
            <person name="Fraser F."/>
            <person name="Conant G."/>
            <person name="Lassalle G."/>
            <person name="King G.J."/>
            <person name="Bonnema G."/>
            <person name="Tang H."/>
            <person name="Wang H."/>
            <person name="Belcram H."/>
            <person name="Zhou H."/>
            <person name="Hirakawa H."/>
            <person name="Abe H."/>
            <person name="Guo H."/>
            <person name="Wang H."/>
            <person name="Jin H."/>
            <person name="Parkin I.A."/>
            <person name="Batley J."/>
            <person name="Kim J.S."/>
            <person name="Just J."/>
            <person name="Li J."/>
            <person name="Xu J."/>
            <person name="Deng J."/>
            <person name="Kim J.A."/>
            <person name="Li J."/>
            <person name="Yu J."/>
            <person name="Meng J."/>
            <person name="Wang J."/>
            <person name="Min J."/>
            <person name="Poulain J."/>
            <person name="Wang J."/>
            <person name="Hatakeyama K."/>
            <person name="Wu K."/>
            <person name="Wang L."/>
            <person name="Fang L."/>
            <person name="Trick M."/>
            <person name="Links M.G."/>
            <person name="Zhao M."/>
            <person name="Jin M."/>
            <person name="Ramchiary N."/>
            <person name="Drou N."/>
            <person name="Berkman P.J."/>
            <person name="Cai Q."/>
            <person name="Huang Q."/>
            <person name="Li R."/>
            <person name="Tabata S."/>
            <person name="Cheng S."/>
            <person name="Zhang S."/>
            <person name="Zhang S."/>
            <person name="Huang S."/>
            <person name="Sato S."/>
            <person name="Sun S."/>
            <person name="Kwon S.J."/>
            <person name="Choi S.R."/>
            <person name="Lee T.H."/>
            <person name="Fan W."/>
            <person name="Zhao X."/>
            <person name="Tan X."/>
            <person name="Xu X."/>
            <person name="Wang Y."/>
            <person name="Qiu Y."/>
            <person name="Yin Y."/>
            <person name="Li Y."/>
            <person name="Du Y."/>
            <person name="Liao Y."/>
            <person name="Lim Y."/>
            <person name="Narusaka Y."/>
            <person name="Wang Y."/>
            <person name="Wang Z."/>
            <person name="Li Z."/>
            <person name="Wang Z."/>
            <person name="Xiong Z."/>
            <person name="Zhang Z."/>
        </authorList>
    </citation>
    <scope>NUCLEOTIDE SEQUENCE [LARGE SCALE GENOMIC DNA]</scope>
    <source>
        <strain evidence="2 3">cv. Chiifu-401-42</strain>
    </source>
</reference>
<feature type="region of interest" description="Disordered" evidence="1">
    <location>
        <begin position="1"/>
        <end position="43"/>
    </location>
</feature>
<evidence type="ECO:0000256" key="1">
    <source>
        <dbReference type="SAM" id="MobiDB-lite"/>
    </source>
</evidence>
<sequence>MPCDRWEDSISNGTGNETTGYNSGGRGRRYGARGRGTSFVSATGEPVSGRRCFSCGDPSHFANAYPNRNSNGLVNYKLRSEKKLKTSTTEYEENPTTATTYEEVKKVSVEDVPEVVSQ</sequence>